<dbReference type="SFLD" id="SFLDG00358">
    <property type="entry name" value="Main_(cytGST)"/>
    <property type="match status" value="1"/>
</dbReference>
<sequence>MGIRIWGRPSSARTQKVLLALAELGLPFEFTLASATMGEGGHVAKGNKAFGVVDTADYLAMNPNGTVPTLKDGEYVLWESNAILQYLAMTYGPAGFYGSDIGRFASAARWIMWENNELIPPMHNLVKHTIRLPETERDPAVARQSRAQLEKAWGVVEAELGRNRYIADDAWSYGDIPMTIRVHRWALLEGAEKLTPNLARYYRQVSERPSFEAIRDPAMHLAG</sequence>
<evidence type="ECO:0000259" key="3">
    <source>
        <dbReference type="PROSITE" id="PS50404"/>
    </source>
</evidence>
<dbReference type="SFLD" id="SFLDG01150">
    <property type="entry name" value="Main.1:_Beta-like"/>
    <property type="match status" value="1"/>
</dbReference>
<evidence type="ECO:0000256" key="2">
    <source>
        <dbReference type="ARBA" id="ARBA00022679"/>
    </source>
</evidence>
<name>A0A9J7AXM4_9PROT</name>
<feature type="domain" description="GST C-terminal" evidence="4">
    <location>
        <begin position="100"/>
        <end position="223"/>
    </location>
</feature>
<dbReference type="SUPFAM" id="SSF47616">
    <property type="entry name" value="GST C-terminal domain-like"/>
    <property type="match status" value="1"/>
</dbReference>
<dbReference type="PROSITE" id="PS50404">
    <property type="entry name" value="GST_NTER"/>
    <property type="match status" value="1"/>
</dbReference>
<dbReference type="Pfam" id="PF13409">
    <property type="entry name" value="GST_N_2"/>
    <property type="match status" value="1"/>
</dbReference>
<comment type="similarity">
    <text evidence="1">Belongs to the GST superfamily.</text>
</comment>
<keyword evidence="2" id="KW-0808">Transferase</keyword>
<dbReference type="InterPro" id="IPR036249">
    <property type="entry name" value="Thioredoxin-like_sf"/>
</dbReference>
<proteinExistence type="inferred from homology"/>
<protein>
    <submittedName>
        <fullName evidence="5">Glutathione S-transferase family protein</fullName>
    </submittedName>
</protein>
<dbReference type="SUPFAM" id="SSF52833">
    <property type="entry name" value="Thioredoxin-like"/>
    <property type="match status" value="1"/>
</dbReference>
<gene>
    <name evidence="5" type="ORF">NUH88_10115</name>
</gene>
<dbReference type="PROSITE" id="PS50405">
    <property type="entry name" value="GST_CTER"/>
    <property type="match status" value="1"/>
</dbReference>
<dbReference type="Pfam" id="PF00043">
    <property type="entry name" value="GST_C"/>
    <property type="match status" value="1"/>
</dbReference>
<dbReference type="AlphaFoldDB" id="A0A9J7AXM4"/>
<organism evidence="5 6">
    <name type="scientific">Nisaea acidiphila</name>
    <dbReference type="NCBI Taxonomy" id="1862145"/>
    <lineage>
        <taxon>Bacteria</taxon>
        <taxon>Pseudomonadati</taxon>
        <taxon>Pseudomonadota</taxon>
        <taxon>Alphaproteobacteria</taxon>
        <taxon>Rhodospirillales</taxon>
        <taxon>Thalassobaculaceae</taxon>
        <taxon>Nisaea</taxon>
    </lineage>
</organism>
<dbReference type="KEGG" id="naci:NUH88_10115"/>
<feature type="domain" description="GST N-terminal" evidence="3">
    <location>
        <begin position="1"/>
        <end position="95"/>
    </location>
</feature>
<evidence type="ECO:0000313" key="6">
    <source>
        <dbReference type="Proteomes" id="UP001060336"/>
    </source>
</evidence>
<dbReference type="GO" id="GO:0016740">
    <property type="term" value="F:transferase activity"/>
    <property type="evidence" value="ECO:0007669"/>
    <property type="project" value="UniProtKB-KW"/>
</dbReference>
<dbReference type="InterPro" id="IPR040079">
    <property type="entry name" value="Glutathione_S-Trfase"/>
</dbReference>
<evidence type="ECO:0000256" key="1">
    <source>
        <dbReference type="ARBA" id="ARBA00007409"/>
    </source>
</evidence>
<accession>A0A9J7AXM4</accession>
<dbReference type="FunFam" id="3.40.30.10:FF:000039">
    <property type="entry name" value="Glutathione S-transferase domain"/>
    <property type="match status" value="1"/>
</dbReference>
<dbReference type="InterPro" id="IPR004045">
    <property type="entry name" value="Glutathione_S-Trfase_N"/>
</dbReference>
<reference evidence="5" key="1">
    <citation type="submission" date="2022-08" db="EMBL/GenBank/DDBJ databases">
        <title>Nisaea acidiphila sp. nov., isolated from a marine algal debris and emended description of the genus Nisaea Urios et al. 2008.</title>
        <authorList>
            <person name="Kwon K."/>
        </authorList>
    </citation>
    <scope>NUCLEOTIDE SEQUENCE</scope>
    <source>
        <strain evidence="5">MEBiC11861</strain>
    </source>
</reference>
<dbReference type="EMBL" id="CP102480">
    <property type="protein sequence ID" value="UUX52040.1"/>
    <property type="molecule type" value="Genomic_DNA"/>
</dbReference>
<evidence type="ECO:0000259" key="4">
    <source>
        <dbReference type="PROSITE" id="PS50405"/>
    </source>
</evidence>
<dbReference type="InterPro" id="IPR004046">
    <property type="entry name" value="GST_C"/>
</dbReference>
<dbReference type="Gene3D" id="1.20.1050.10">
    <property type="match status" value="1"/>
</dbReference>
<dbReference type="Proteomes" id="UP001060336">
    <property type="component" value="Chromosome"/>
</dbReference>
<dbReference type="InterPro" id="IPR036282">
    <property type="entry name" value="Glutathione-S-Trfase_C_sf"/>
</dbReference>
<dbReference type="PANTHER" id="PTHR44051:SF19">
    <property type="entry name" value="DISULFIDE-BOND OXIDOREDUCTASE YFCG"/>
    <property type="match status" value="1"/>
</dbReference>
<dbReference type="RefSeq" id="WP_257771867.1">
    <property type="nucleotide sequence ID" value="NZ_CP102480.1"/>
</dbReference>
<dbReference type="PANTHER" id="PTHR44051">
    <property type="entry name" value="GLUTATHIONE S-TRANSFERASE-RELATED"/>
    <property type="match status" value="1"/>
</dbReference>
<evidence type="ECO:0000313" key="5">
    <source>
        <dbReference type="EMBL" id="UUX52040.1"/>
    </source>
</evidence>
<dbReference type="InterPro" id="IPR010987">
    <property type="entry name" value="Glutathione-S-Trfase_C-like"/>
</dbReference>
<dbReference type="SFLD" id="SFLDS00019">
    <property type="entry name" value="Glutathione_Transferase_(cytos"/>
    <property type="match status" value="1"/>
</dbReference>
<dbReference type="Gene3D" id="3.40.30.10">
    <property type="entry name" value="Glutaredoxin"/>
    <property type="match status" value="1"/>
</dbReference>
<keyword evidence="6" id="KW-1185">Reference proteome</keyword>